<proteinExistence type="predicted"/>
<dbReference type="InterPro" id="IPR004046">
    <property type="entry name" value="GST_C"/>
</dbReference>
<feature type="domain" description="GST N-terminal" evidence="1">
    <location>
        <begin position="8"/>
        <end position="85"/>
    </location>
</feature>
<dbReference type="PANTHER" id="PTHR43968">
    <property type="match status" value="1"/>
</dbReference>
<dbReference type="InterPro" id="IPR004045">
    <property type="entry name" value="Glutathione_S-Trfase_N"/>
</dbReference>
<dbReference type="InterPro" id="IPR010987">
    <property type="entry name" value="Glutathione-S-Trfase_C-like"/>
</dbReference>
<accession>M7P2A9</accession>
<dbReference type="PROSITE" id="PS51354">
    <property type="entry name" value="GLUTAREDOXIN_2"/>
    <property type="match status" value="1"/>
</dbReference>
<evidence type="ECO:0000313" key="4">
    <source>
        <dbReference type="Proteomes" id="UP000012019"/>
    </source>
</evidence>
<sequence length="205" mass="23644">MTNANHRSSISLYSAPDCPQSHKVRLVLAEKGVDVDIHQIVDNWPEKIASLTPYGEAPVLVEQDTVLFNSNIIMEYLEDRFPHPTLMPAEPLQKAQMKLMLYRIDRDWYSLWPDLVSSRHARASKARKQLLEDLIVLSPVFEQQPFFMSDEFSLIDCTLAPLLWRLPSLKVKLPAKAKAIEDYANRLFARDSFINSLSESEKQFR</sequence>
<evidence type="ECO:0000313" key="3">
    <source>
        <dbReference type="EMBL" id="EMR13627.1"/>
    </source>
</evidence>
<dbReference type="Pfam" id="PF00043">
    <property type="entry name" value="GST_C"/>
    <property type="match status" value="1"/>
</dbReference>
<dbReference type="PANTHER" id="PTHR43968:SF6">
    <property type="entry name" value="GLUTATHIONE S-TRANSFERASE OMEGA"/>
    <property type="match status" value="1"/>
</dbReference>
<dbReference type="AlphaFoldDB" id="M7P2A9"/>
<dbReference type="STRING" id="1286106.MPL1_03795"/>
<evidence type="ECO:0000259" key="2">
    <source>
        <dbReference type="PROSITE" id="PS50405"/>
    </source>
</evidence>
<dbReference type="InterPro" id="IPR036282">
    <property type="entry name" value="Glutathione-S-Trfase_C_sf"/>
</dbReference>
<dbReference type="PATRIC" id="fig|1286106.3.peg.759"/>
<gene>
    <name evidence="3" type="ORF">MPL1_03795</name>
</gene>
<reference evidence="3 4" key="1">
    <citation type="journal article" date="2013" name="Genome Announc.">
        <title>Draft Genome Sequence of Methylophaga lonarensis MPLT, a Haloalkaliphilic (Non-Methane-Utilizing) Methylotroph.</title>
        <authorList>
            <person name="Shetty S.A."/>
            <person name="Marathe N.P."/>
            <person name="Munot H."/>
            <person name="Antony C.P."/>
            <person name="Dhotre D.P."/>
            <person name="Murrell J.C."/>
            <person name="Shouche Y.S."/>
        </authorList>
    </citation>
    <scope>NUCLEOTIDE SEQUENCE [LARGE SCALE GENOMIC DNA]</scope>
    <source>
        <strain evidence="3 4">MPL</strain>
    </source>
</reference>
<dbReference type="SFLD" id="SFLDG00358">
    <property type="entry name" value="Main_(cytGST)"/>
    <property type="match status" value="1"/>
</dbReference>
<dbReference type="EMBL" id="APHR01000017">
    <property type="protein sequence ID" value="EMR13627.1"/>
    <property type="molecule type" value="Genomic_DNA"/>
</dbReference>
<dbReference type="SFLD" id="SFLDS00019">
    <property type="entry name" value="Glutathione_Transferase_(cytos"/>
    <property type="match status" value="1"/>
</dbReference>
<dbReference type="RefSeq" id="WP_009725783.1">
    <property type="nucleotide sequence ID" value="NZ_APHR01000017.1"/>
</dbReference>
<protein>
    <submittedName>
        <fullName evidence="3">Stringent starvation protein A</fullName>
    </submittedName>
</protein>
<dbReference type="GO" id="GO:0005737">
    <property type="term" value="C:cytoplasm"/>
    <property type="evidence" value="ECO:0007669"/>
    <property type="project" value="TreeGrafter"/>
</dbReference>
<name>M7P2A9_9GAMM</name>
<dbReference type="InterPro" id="IPR040079">
    <property type="entry name" value="Glutathione_S-Trfase"/>
</dbReference>
<feature type="domain" description="GST C-terminal" evidence="2">
    <location>
        <begin position="90"/>
        <end position="205"/>
    </location>
</feature>
<organism evidence="3 4">
    <name type="scientific">Methylophaga lonarensis MPL</name>
    <dbReference type="NCBI Taxonomy" id="1286106"/>
    <lineage>
        <taxon>Bacteria</taxon>
        <taxon>Pseudomonadati</taxon>
        <taxon>Pseudomonadota</taxon>
        <taxon>Gammaproteobacteria</taxon>
        <taxon>Thiotrichales</taxon>
        <taxon>Piscirickettsiaceae</taxon>
        <taxon>Methylophaga</taxon>
    </lineage>
</organism>
<dbReference type="Pfam" id="PF13417">
    <property type="entry name" value="GST_N_3"/>
    <property type="match status" value="1"/>
</dbReference>
<dbReference type="eggNOG" id="COG0625">
    <property type="taxonomic scope" value="Bacteria"/>
</dbReference>
<dbReference type="Gene3D" id="3.40.30.10">
    <property type="entry name" value="Glutaredoxin"/>
    <property type="match status" value="1"/>
</dbReference>
<dbReference type="SUPFAM" id="SSF47616">
    <property type="entry name" value="GST C-terminal domain-like"/>
    <property type="match status" value="1"/>
</dbReference>
<dbReference type="Gene3D" id="1.20.1050.10">
    <property type="match status" value="1"/>
</dbReference>
<dbReference type="Proteomes" id="UP000012019">
    <property type="component" value="Unassembled WGS sequence"/>
</dbReference>
<dbReference type="SUPFAM" id="SSF52833">
    <property type="entry name" value="Thioredoxin-like"/>
    <property type="match status" value="1"/>
</dbReference>
<dbReference type="PROSITE" id="PS50404">
    <property type="entry name" value="GST_NTER"/>
    <property type="match status" value="1"/>
</dbReference>
<evidence type="ECO:0000259" key="1">
    <source>
        <dbReference type="PROSITE" id="PS50404"/>
    </source>
</evidence>
<keyword evidence="4" id="KW-1185">Reference proteome</keyword>
<comment type="caution">
    <text evidence="3">The sequence shown here is derived from an EMBL/GenBank/DDBJ whole genome shotgun (WGS) entry which is preliminary data.</text>
</comment>
<dbReference type="InterPro" id="IPR050983">
    <property type="entry name" value="GST_Omega/HSP26"/>
</dbReference>
<dbReference type="InterPro" id="IPR036249">
    <property type="entry name" value="Thioredoxin-like_sf"/>
</dbReference>
<dbReference type="PROSITE" id="PS50405">
    <property type="entry name" value="GST_CTER"/>
    <property type="match status" value="1"/>
</dbReference>